<gene>
    <name evidence="2" type="ORF">SVUK_LOCUS10880</name>
</gene>
<dbReference type="AlphaFoldDB" id="A0A3P7L935"/>
<dbReference type="EMBL" id="UYYB01095972">
    <property type="protein sequence ID" value="VDM75882.1"/>
    <property type="molecule type" value="Genomic_DNA"/>
</dbReference>
<sequence length="145" mass="16645">MFAECGVANYGFTDLPPRYDQVYKDDEPPPLYESLRNFGNVMPNNAESRRNTSSEQSQGVEHQVRIHERAPSYNVYGENPNDVGLVITTKRNFIFSLTELNANSLDPQSLPLVTEPQIEPFPFPLHYTKFKIIWKTYENGFQVGI</sequence>
<name>A0A3P7L935_STRVU</name>
<evidence type="ECO:0000313" key="3">
    <source>
        <dbReference type="Proteomes" id="UP000270094"/>
    </source>
</evidence>
<protein>
    <submittedName>
        <fullName evidence="2">Uncharacterized protein</fullName>
    </submittedName>
</protein>
<reference evidence="2 3" key="1">
    <citation type="submission" date="2018-11" db="EMBL/GenBank/DDBJ databases">
        <authorList>
            <consortium name="Pathogen Informatics"/>
        </authorList>
    </citation>
    <scope>NUCLEOTIDE SEQUENCE [LARGE SCALE GENOMIC DNA]</scope>
</reference>
<proteinExistence type="predicted"/>
<evidence type="ECO:0000256" key="1">
    <source>
        <dbReference type="SAM" id="MobiDB-lite"/>
    </source>
</evidence>
<dbReference type="Proteomes" id="UP000270094">
    <property type="component" value="Unassembled WGS sequence"/>
</dbReference>
<feature type="region of interest" description="Disordered" evidence="1">
    <location>
        <begin position="39"/>
        <end position="63"/>
    </location>
</feature>
<organism evidence="2 3">
    <name type="scientific">Strongylus vulgaris</name>
    <name type="common">Blood worm</name>
    <dbReference type="NCBI Taxonomy" id="40348"/>
    <lineage>
        <taxon>Eukaryota</taxon>
        <taxon>Metazoa</taxon>
        <taxon>Ecdysozoa</taxon>
        <taxon>Nematoda</taxon>
        <taxon>Chromadorea</taxon>
        <taxon>Rhabditida</taxon>
        <taxon>Rhabditina</taxon>
        <taxon>Rhabditomorpha</taxon>
        <taxon>Strongyloidea</taxon>
        <taxon>Strongylidae</taxon>
        <taxon>Strongylus</taxon>
    </lineage>
</organism>
<accession>A0A3P7L935</accession>
<dbReference type="OrthoDB" id="5876144at2759"/>
<evidence type="ECO:0000313" key="2">
    <source>
        <dbReference type="EMBL" id="VDM75882.1"/>
    </source>
</evidence>
<keyword evidence="3" id="KW-1185">Reference proteome</keyword>